<feature type="transmembrane region" description="Helical" evidence="1">
    <location>
        <begin position="7"/>
        <end position="24"/>
    </location>
</feature>
<feature type="transmembrane region" description="Helical" evidence="1">
    <location>
        <begin position="90"/>
        <end position="110"/>
    </location>
</feature>
<proteinExistence type="predicted"/>
<evidence type="ECO:0000313" key="3">
    <source>
        <dbReference type="Proteomes" id="UP000050443"/>
    </source>
</evidence>
<sequence>MKAINYLNYFFVGLPILLITAGIITPDKGGELVGCGLLSTILTGLFQLIFGIKMLMDEPEDKNLQKYVNGVIFFFLLWFVNGVILNFEFIYLILFMLPILLAGYFSLITYKKAHL</sequence>
<dbReference type="Proteomes" id="UP000050443">
    <property type="component" value="Unassembled WGS sequence"/>
</dbReference>
<evidence type="ECO:0000256" key="1">
    <source>
        <dbReference type="SAM" id="Phobius"/>
    </source>
</evidence>
<dbReference type="AlphaFoldDB" id="A0A0Q0SFR0"/>
<accession>A0A0Q0SFR0</accession>
<dbReference type="PATRIC" id="fig|362413.3.peg.3006"/>
<keyword evidence="1" id="KW-0812">Transmembrane</keyword>
<feature type="transmembrane region" description="Helical" evidence="1">
    <location>
        <begin position="36"/>
        <end position="55"/>
    </location>
</feature>
<evidence type="ECO:0000313" key="2">
    <source>
        <dbReference type="EMBL" id="KQB43362.1"/>
    </source>
</evidence>
<keyword evidence="1" id="KW-1133">Transmembrane helix</keyword>
<name>A0A0Q0SFR0_9FLAO</name>
<dbReference type="EMBL" id="JRLF01000003">
    <property type="protein sequence ID" value="KQB43362.1"/>
    <property type="molecule type" value="Genomic_DNA"/>
</dbReference>
<protein>
    <submittedName>
        <fullName evidence="2">Uncharacterized protein</fullName>
    </submittedName>
</protein>
<gene>
    <name evidence="2" type="ORF">RC62_3068</name>
</gene>
<keyword evidence="1" id="KW-0472">Membrane</keyword>
<reference evidence="2 3" key="1">
    <citation type="submission" date="2014-09" db="EMBL/GenBank/DDBJ databases">
        <title>Genome sequence of Flavobacterium aquidurense RC62.</title>
        <authorList>
            <person name="Kim J.F."/>
            <person name="Kwak M.-J."/>
        </authorList>
    </citation>
    <scope>NUCLEOTIDE SEQUENCE [LARGE SCALE GENOMIC DNA]</scope>
    <source>
        <strain evidence="2 3">RC62</strain>
    </source>
</reference>
<comment type="caution">
    <text evidence="2">The sequence shown here is derived from an EMBL/GenBank/DDBJ whole genome shotgun (WGS) entry which is preliminary data.</text>
</comment>
<feature type="transmembrane region" description="Helical" evidence="1">
    <location>
        <begin position="67"/>
        <end position="84"/>
    </location>
</feature>
<dbReference type="STRING" id="362413.RC62_3068"/>
<dbReference type="RefSeq" id="WP_055091627.1">
    <property type="nucleotide sequence ID" value="NZ_JRLF01000003.1"/>
</dbReference>
<organism evidence="2 3">
    <name type="scientific">Flavobacterium aquidurense</name>
    <dbReference type="NCBI Taxonomy" id="362413"/>
    <lineage>
        <taxon>Bacteria</taxon>
        <taxon>Pseudomonadati</taxon>
        <taxon>Bacteroidota</taxon>
        <taxon>Flavobacteriia</taxon>
        <taxon>Flavobacteriales</taxon>
        <taxon>Flavobacteriaceae</taxon>
        <taxon>Flavobacterium</taxon>
    </lineage>
</organism>
<dbReference type="OrthoDB" id="1364574at2"/>